<accession>A0A1X0ABC8</accession>
<keyword evidence="5" id="KW-1185">Reference proteome</keyword>
<dbReference type="SUPFAM" id="SSF52540">
    <property type="entry name" value="P-loop containing nucleoside triphosphate hydrolases"/>
    <property type="match status" value="1"/>
</dbReference>
<dbReference type="InterPro" id="IPR002543">
    <property type="entry name" value="FtsK_dom"/>
</dbReference>
<keyword evidence="1" id="KW-0067">ATP-binding</keyword>
<dbReference type="GO" id="GO:0003677">
    <property type="term" value="F:DNA binding"/>
    <property type="evidence" value="ECO:0007669"/>
    <property type="project" value="InterPro"/>
</dbReference>
<dbReference type="AlphaFoldDB" id="A0A1X0ABC8"/>
<dbReference type="SMART" id="SM00382">
    <property type="entry name" value="AAA"/>
    <property type="match status" value="1"/>
</dbReference>
<keyword evidence="1" id="KW-0547">Nucleotide-binding</keyword>
<organism evidence="4 5">
    <name type="scientific">Mycobacterium aquaticum</name>
    <dbReference type="NCBI Taxonomy" id="1927124"/>
    <lineage>
        <taxon>Bacteria</taxon>
        <taxon>Bacillati</taxon>
        <taxon>Actinomycetota</taxon>
        <taxon>Actinomycetes</taxon>
        <taxon>Mycobacteriales</taxon>
        <taxon>Mycobacteriaceae</taxon>
        <taxon>Mycobacterium</taxon>
    </lineage>
</organism>
<dbReference type="STRING" id="1927124.BST13_30405"/>
<evidence type="ECO:0000313" key="4">
    <source>
        <dbReference type="EMBL" id="ORA27373.1"/>
    </source>
</evidence>
<dbReference type="InterPro" id="IPR003593">
    <property type="entry name" value="AAA+_ATPase"/>
</dbReference>
<name>A0A1X0ABC8_9MYCO</name>
<feature type="compositionally biased region" description="Polar residues" evidence="2">
    <location>
        <begin position="219"/>
        <end position="230"/>
    </location>
</feature>
<dbReference type="InterPro" id="IPR027417">
    <property type="entry name" value="P-loop_NTPase"/>
</dbReference>
<comment type="caution">
    <text evidence="4">The sequence shown here is derived from an EMBL/GenBank/DDBJ whole genome shotgun (WGS) entry which is preliminary data.</text>
</comment>
<feature type="region of interest" description="Disordered" evidence="2">
    <location>
        <begin position="217"/>
        <end position="237"/>
    </location>
</feature>
<dbReference type="EMBL" id="MVHF01000045">
    <property type="protein sequence ID" value="ORA27373.1"/>
    <property type="molecule type" value="Genomic_DNA"/>
</dbReference>
<proteinExistence type="predicted"/>
<reference evidence="4 5" key="1">
    <citation type="submission" date="2017-02" db="EMBL/GenBank/DDBJ databases">
        <title>The new phylogeny of genus Mycobacterium.</title>
        <authorList>
            <person name="Tortoli E."/>
            <person name="Trovato A."/>
            <person name="Cirillo D.M."/>
        </authorList>
    </citation>
    <scope>NUCLEOTIDE SEQUENCE [LARGE SCALE GENOMIC DNA]</scope>
    <source>
        <strain evidence="4 5">RW6</strain>
    </source>
</reference>
<evidence type="ECO:0000256" key="1">
    <source>
        <dbReference type="PROSITE-ProRule" id="PRU00289"/>
    </source>
</evidence>
<feature type="domain" description="FtsK" evidence="3">
    <location>
        <begin position="330"/>
        <end position="519"/>
    </location>
</feature>
<dbReference type="PROSITE" id="PS50901">
    <property type="entry name" value="FTSK"/>
    <property type="match status" value="1"/>
</dbReference>
<dbReference type="GO" id="GO:0005524">
    <property type="term" value="F:ATP binding"/>
    <property type="evidence" value="ECO:0007669"/>
    <property type="project" value="UniProtKB-UniRule"/>
</dbReference>
<dbReference type="Proteomes" id="UP000192448">
    <property type="component" value="Unassembled WGS sequence"/>
</dbReference>
<dbReference type="Gene3D" id="3.40.50.300">
    <property type="entry name" value="P-loop containing nucleotide triphosphate hydrolases"/>
    <property type="match status" value="1"/>
</dbReference>
<protein>
    <recommendedName>
        <fullName evidence="3">FtsK domain-containing protein</fullName>
    </recommendedName>
</protein>
<evidence type="ECO:0000256" key="2">
    <source>
        <dbReference type="SAM" id="MobiDB-lite"/>
    </source>
</evidence>
<evidence type="ECO:0000313" key="5">
    <source>
        <dbReference type="Proteomes" id="UP000192448"/>
    </source>
</evidence>
<gene>
    <name evidence="4" type="ORF">BST13_30405</name>
</gene>
<feature type="binding site" evidence="1">
    <location>
        <begin position="347"/>
        <end position="354"/>
    </location>
    <ligand>
        <name>ATP</name>
        <dbReference type="ChEBI" id="CHEBI:30616"/>
    </ligand>
</feature>
<feature type="region of interest" description="Disordered" evidence="2">
    <location>
        <begin position="588"/>
        <end position="656"/>
    </location>
</feature>
<sequence length="656" mass="70488">MELITVTNPLAAAAAARARAQAEPPRETGEQVPPRLHVVTDADPADDAAEAQVAAANAEAQERALQAAVDRYIAMLPEIEAAQPIPAQVKADTAEPRLTGAAWVADGVRRMLTPPLGKVAAVDVRTRDGDVKAVLTFHTGVDEDNRLRVGSQLAEMLHRRGNLGEFSVGRGHDETVLLYRVGIDGVGPWRSHGARAAEFNSSRAEQKRLFALAGVVQKNPDTGNPQTPTISAWGEDDRGGTCQLSLPPGMVLDQVRRAEPGLRQVLNAPELTVTAKGVHPVLHLNTKKIVNEFPKQNPMRPGLFVRPRTPAERHAAAGDFVIPLGVRADGSPILVQQSVAPHMGIFGGTGMGKTVLLSQLVQAAVLQGAEVLLVDAKNGKDLRRIAMQNLPGVVHYSSGSEATLHRAVRYVRDEFERRKALAARLQQDGIEYLPTPLLLVFDEAPAWLDDQMSGSDKEARKAAEQTIANLSWIASQAREQKCFILTAGQYAYASAFAGRWKSNTQTLVVLGPPSEINRQALFAAGEPREQVKVLGAQLTKSMKGRGIMADTETGEIQLFQGFFNAGADADTFTAALASTPRLRRFAWRFPTGSDPGGDGSWQDWTPTSEPSSDDLPVLHLDGPDGRPDPASAMYDPIGKSYAPGSKPLRAAHAPVN</sequence>
<dbReference type="Pfam" id="PF01580">
    <property type="entry name" value="FtsK_SpoIIIE"/>
    <property type="match status" value="1"/>
</dbReference>
<evidence type="ECO:0000259" key="3">
    <source>
        <dbReference type="PROSITE" id="PS50901"/>
    </source>
</evidence>